<feature type="compositionally biased region" description="Polar residues" evidence="1">
    <location>
        <begin position="893"/>
        <end position="911"/>
    </location>
</feature>
<dbReference type="Proteomes" id="UP001217089">
    <property type="component" value="Unassembled WGS sequence"/>
</dbReference>
<evidence type="ECO:0000313" key="3">
    <source>
        <dbReference type="Proteomes" id="UP001217089"/>
    </source>
</evidence>
<feature type="region of interest" description="Disordered" evidence="1">
    <location>
        <begin position="128"/>
        <end position="166"/>
    </location>
</feature>
<reference evidence="2 3" key="1">
    <citation type="submission" date="2022-12" db="EMBL/GenBank/DDBJ databases">
        <title>Chromosome-level genome of Tegillarca granosa.</title>
        <authorList>
            <person name="Kim J."/>
        </authorList>
    </citation>
    <scope>NUCLEOTIDE SEQUENCE [LARGE SCALE GENOMIC DNA]</scope>
    <source>
        <strain evidence="2">Teg-2019</strain>
        <tissue evidence="2">Adductor muscle</tissue>
    </source>
</reference>
<feature type="compositionally biased region" description="Low complexity" evidence="1">
    <location>
        <begin position="132"/>
        <end position="153"/>
    </location>
</feature>
<feature type="compositionally biased region" description="Low complexity" evidence="1">
    <location>
        <begin position="351"/>
        <end position="360"/>
    </location>
</feature>
<comment type="caution">
    <text evidence="2">The sequence shown here is derived from an EMBL/GenBank/DDBJ whole genome shotgun (WGS) entry which is preliminary data.</text>
</comment>
<evidence type="ECO:0000256" key="1">
    <source>
        <dbReference type="SAM" id="MobiDB-lite"/>
    </source>
</evidence>
<keyword evidence="3" id="KW-1185">Reference proteome</keyword>
<feature type="compositionally biased region" description="Polar residues" evidence="1">
    <location>
        <begin position="870"/>
        <end position="882"/>
    </location>
</feature>
<organism evidence="2 3">
    <name type="scientific">Tegillarca granosa</name>
    <name type="common">Malaysian cockle</name>
    <name type="synonym">Anadara granosa</name>
    <dbReference type="NCBI Taxonomy" id="220873"/>
    <lineage>
        <taxon>Eukaryota</taxon>
        <taxon>Metazoa</taxon>
        <taxon>Spiralia</taxon>
        <taxon>Lophotrochozoa</taxon>
        <taxon>Mollusca</taxon>
        <taxon>Bivalvia</taxon>
        <taxon>Autobranchia</taxon>
        <taxon>Pteriomorphia</taxon>
        <taxon>Arcoida</taxon>
        <taxon>Arcoidea</taxon>
        <taxon>Arcidae</taxon>
        <taxon>Tegillarca</taxon>
    </lineage>
</organism>
<feature type="region of interest" description="Disordered" evidence="1">
    <location>
        <begin position="346"/>
        <end position="409"/>
    </location>
</feature>
<feature type="compositionally biased region" description="Polar residues" evidence="1">
    <location>
        <begin position="370"/>
        <end position="395"/>
    </location>
</feature>
<gene>
    <name evidence="2" type="ORF">KUTeg_020059</name>
</gene>
<protein>
    <submittedName>
        <fullName evidence="2">Uncharacterized protein</fullName>
    </submittedName>
</protein>
<sequence>MPFNIVILNMHGHRREHEMIDMEDPEILDIMRKSTIPPSLSLRAPPANIALGGRREKLIGITSIEASERYMNKLQQDRDRNNQALQMTQTESLAFTGIDSARENPLHRSRRQDFYNPDASIKTYNLNRNCRSLPSPKSSKSQSTLQSKFSTTTNISTRYSQRKPTRKRLLDSIDPKLFGFEYDLDSMDNSINVNNYSKMALPYVPKPGFNGHPIKNKTNLKKSPAVPTLSTSEIMPSKYSKVIDSNQQVRFVYSSVALNSKPKANNPLPPILSEKRYQKESTDIFAISSVQKFNEPIKEQSVTDKRLQEKYLKARYQESPGNIPLVPMHSFNSETPISRAAHQNCLKSDTSSVKSNNSRRNSVDDDNLKVSISKTVLQSRENVGNNGSTESIVKQSESKDEVKVQPLSESTLHQHVSKIDSQKPANQTCDLTHISEREDSNLTTQSEQLQQMKIMIHYKKSDVDDIKERSEVSDSFAVPAWVSDAETDKEDTNLQNNIQKKETFNDNNSLQNIDDNSKVNVVNDENSPISDVKGFHIHPSDIPDKEHIASDFNTVEENSNILGKMEKTISDKKDNKNNYEIQQEHLEHVEISNENIETNESIAKSKNQKDNVDEDEDDFVGSTFLTAPVNDKPEYSFQKINPEQIRTNAIKNSNIKIINNVSAIQKSRTNLEPTNQNRTHRNNSDLSVINNIDIHRLDCFKIASVVSKNDWTGKGLQNNDGFIYRYLPVLSPACPHSFFLVLSSNQLQIKKIEYEKPKSKSLSLVKGIVMYSCMANSKLNINFDKLDVGRCHVYLICYSPLHIQQCGEHEKRRIRRERDRLRTEIAKQVDKWMTSTPVTSKFLLQPKQSQDGLRSQKRYRLGENSDHNDVSTSKSETRTISPDDTLIAPKSSPEMNQHAGSPTNYTKSSDSKYSLVTGFRKQYKVSTLKGPQQESPKRYKNSRYLFHRSVHDEIEFQKRYRRLFDLNKHLQFVNSSLVSGKNINNQLPPIGSGSSSNFGMFEINSVQKHNDPICNKQIHPYRNSVQNLEPIEIEKFNKLPDIGNTFEICSTSNKEPNQIILKDEPFGTCNDSGIGDRTVTQASECEPYPEMKISVNIKFKQSETKAKEEIHDNAELNISCGVWNFNRSKIKEAYDNVSLTENIFNSVSLINKFVSL</sequence>
<accession>A0ABQ9E6Z3</accession>
<feature type="compositionally biased region" description="Basic and acidic residues" evidence="1">
    <location>
        <begin position="860"/>
        <end position="869"/>
    </location>
</feature>
<evidence type="ECO:0000313" key="2">
    <source>
        <dbReference type="EMBL" id="KAJ8301072.1"/>
    </source>
</evidence>
<feature type="non-terminal residue" evidence="2">
    <location>
        <position position="1156"/>
    </location>
</feature>
<feature type="region of interest" description="Disordered" evidence="1">
    <location>
        <begin position="843"/>
        <end position="911"/>
    </location>
</feature>
<proteinExistence type="predicted"/>
<dbReference type="EMBL" id="JARBDR010000918">
    <property type="protein sequence ID" value="KAJ8301072.1"/>
    <property type="molecule type" value="Genomic_DNA"/>
</dbReference>
<name>A0ABQ9E6Z3_TEGGR</name>